<evidence type="ECO:0000313" key="1">
    <source>
        <dbReference type="EMBL" id="KAJ8618894.1"/>
    </source>
</evidence>
<accession>A0ACC2KCM7</accession>
<dbReference type="EMBL" id="CM056812">
    <property type="protein sequence ID" value="KAJ8618894.1"/>
    <property type="molecule type" value="Genomic_DNA"/>
</dbReference>
<keyword evidence="2" id="KW-1185">Reference proteome</keyword>
<evidence type="ECO:0000313" key="2">
    <source>
        <dbReference type="Proteomes" id="UP001234297"/>
    </source>
</evidence>
<comment type="caution">
    <text evidence="1">The sequence shown here is derived from an EMBL/GenBank/DDBJ whole genome shotgun (WGS) entry which is preliminary data.</text>
</comment>
<sequence>MLNPNAEPYVCLYAYQTPDPYITIPSHYPYYPTPRPYYSHVGFHQLSFYKCSWYYPPSNPPSLNSLTTFEATTTSTCTSRFDCKSDVKPKLKVLPKEEKEPRRPKAQLPLRRHFPHRLESPRAAVPKSKVQLKDASSFDLNESETVCGGRTTVMIRNIPGRFTRKMLLELLDKHCAEENEKYQLSLSEYDFVYLPIDFKHRLNLGYAFVNFTTARAANMLYKAMNKSNWDSFGSKKICEITYASIQGKEALEGHFRKKNFKCDSEAYLPILLSPPRNGSTSRPTPSVVGILRGRFSYPRI</sequence>
<reference evidence="1 2" key="1">
    <citation type="journal article" date="2022" name="Hortic Res">
        <title>A haplotype resolved chromosomal level avocado genome allows analysis of novel avocado genes.</title>
        <authorList>
            <person name="Nath O."/>
            <person name="Fletcher S.J."/>
            <person name="Hayward A."/>
            <person name="Shaw L.M."/>
            <person name="Masouleh A.K."/>
            <person name="Furtado A."/>
            <person name="Henry R.J."/>
            <person name="Mitter N."/>
        </authorList>
    </citation>
    <scope>NUCLEOTIDE SEQUENCE [LARGE SCALE GENOMIC DNA]</scope>
    <source>
        <strain evidence="2">cv. Hass</strain>
    </source>
</reference>
<name>A0ACC2KCM7_PERAE</name>
<dbReference type="Proteomes" id="UP001234297">
    <property type="component" value="Chromosome 4"/>
</dbReference>
<gene>
    <name evidence="1" type="ORF">MRB53_015080</name>
</gene>
<protein>
    <submittedName>
        <fullName evidence="1">Uncharacterized protein</fullName>
    </submittedName>
</protein>
<proteinExistence type="predicted"/>
<organism evidence="1 2">
    <name type="scientific">Persea americana</name>
    <name type="common">Avocado</name>
    <dbReference type="NCBI Taxonomy" id="3435"/>
    <lineage>
        <taxon>Eukaryota</taxon>
        <taxon>Viridiplantae</taxon>
        <taxon>Streptophyta</taxon>
        <taxon>Embryophyta</taxon>
        <taxon>Tracheophyta</taxon>
        <taxon>Spermatophyta</taxon>
        <taxon>Magnoliopsida</taxon>
        <taxon>Magnoliidae</taxon>
        <taxon>Laurales</taxon>
        <taxon>Lauraceae</taxon>
        <taxon>Persea</taxon>
    </lineage>
</organism>